<keyword evidence="2" id="KW-1185">Reference proteome</keyword>
<comment type="caution">
    <text evidence="1">The sequence shown here is derived from an EMBL/GenBank/DDBJ whole genome shotgun (WGS) entry which is preliminary data.</text>
</comment>
<reference evidence="1" key="1">
    <citation type="submission" date="2016-11" db="EMBL/GenBank/DDBJ databases">
        <title>Genome sequencing of Amycolatopsis regifaucium.</title>
        <authorList>
            <person name="Mayilraj S."/>
            <person name="Kaur N."/>
        </authorList>
    </citation>
    <scope>NUCLEOTIDE SEQUENCE [LARGE SCALE GENOMIC DNA]</scope>
    <source>
        <strain evidence="1">GY080</strain>
    </source>
</reference>
<accession>A0ABX3DF78</accession>
<gene>
    <name evidence="1" type="ORF">ATP06_0237985</name>
</gene>
<name>A0ABX3DF78_9PSEU</name>
<evidence type="ECO:0000313" key="1">
    <source>
        <dbReference type="EMBL" id="OKA03090.1"/>
    </source>
</evidence>
<dbReference type="Proteomes" id="UP000186883">
    <property type="component" value="Unassembled WGS sequence"/>
</dbReference>
<evidence type="ECO:0000313" key="2">
    <source>
        <dbReference type="Proteomes" id="UP000186883"/>
    </source>
</evidence>
<organism evidence="1 2">
    <name type="scientific">Amycolatopsis regifaucium</name>
    <dbReference type="NCBI Taxonomy" id="546365"/>
    <lineage>
        <taxon>Bacteria</taxon>
        <taxon>Bacillati</taxon>
        <taxon>Actinomycetota</taxon>
        <taxon>Actinomycetes</taxon>
        <taxon>Pseudonocardiales</taxon>
        <taxon>Pseudonocardiaceae</taxon>
        <taxon>Amycolatopsis</taxon>
    </lineage>
</organism>
<proteinExistence type="predicted"/>
<dbReference type="EMBL" id="LOBU02000050">
    <property type="protein sequence ID" value="OKA03090.1"/>
    <property type="molecule type" value="Genomic_DNA"/>
</dbReference>
<sequence>MRHTWDSRRKAGVLGTDRVVQLRWEPRTVAVDDVAGYPSTLTYPGIAVVRQCAERVVGEVWLPVGEEEPTFADDEALIAALRTAWSWSQTAA</sequence>
<protein>
    <submittedName>
        <fullName evidence="1">Uncharacterized protein</fullName>
    </submittedName>
</protein>